<dbReference type="SUPFAM" id="SSF46689">
    <property type="entry name" value="Homeodomain-like"/>
    <property type="match status" value="1"/>
</dbReference>
<gene>
    <name evidence="1" type="ORF">RCL2_002450900</name>
</gene>
<dbReference type="Gene3D" id="1.10.10.60">
    <property type="entry name" value="Homeodomain-like"/>
    <property type="match status" value="1"/>
</dbReference>
<protein>
    <submittedName>
        <fullName evidence="1">Uncharacterized protein</fullName>
    </submittedName>
</protein>
<organism evidence="1 2">
    <name type="scientific">Rhizophagus clarus</name>
    <dbReference type="NCBI Taxonomy" id="94130"/>
    <lineage>
        <taxon>Eukaryota</taxon>
        <taxon>Fungi</taxon>
        <taxon>Fungi incertae sedis</taxon>
        <taxon>Mucoromycota</taxon>
        <taxon>Glomeromycotina</taxon>
        <taxon>Glomeromycetes</taxon>
        <taxon>Glomerales</taxon>
        <taxon>Glomeraceae</taxon>
        <taxon>Rhizophagus</taxon>
    </lineage>
</organism>
<reference evidence="1" key="1">
    <citation type="submission" date="2019-10" db="EMBL/GenBank/DDBJ databases">
        <title>Conservation and host-specific expression of non-tandemly repeated heterogenous ribosome RNA gene in arbuscular mycorrhizal fungi.</title>
        <authorList>
            <person name="Maeda T."/>
            <person name="Kobayashi Y."/>
            <person name="Nakagawa T."/>
            <person name="Ezawa T."/>
            <person name="Yamaguchi K."/>
            <person name="Bino T."/>
            <person name="Nishimoto Y."/>
            <person name="Shigenobu S."/>
            <person name="Kawaguchi M."/>
        </authorList>
    </citation>
    <scope>NUCLEOTIDE SEQUENCE</scope>
    <source>
        <strain evidence="1">HR1</strain>
    </source>
</reference>
<comment type="caution">
    <text evidence="1">The sequence shown here is derived from an EMBL/GenBank/DDBJ whole genome shotgun (WGS) entry which is preliminary data.</text>
</comment>
<dbReference type="EMBL" id="BLAL01000261">
    <property type="protein sequence ID" value="GES97946.1"/>
    <property type="molecule type" value="Genomic_DNA"/>
</dbReference>
<dbReference type="OrthoDB" id="2402233at2759"/>
<evidence type="ECO:0000313" key="2">
    <source>
        <dbReference type="Proteomes" id="UP000615446"/>
    </source>
</evidence>
<sequence length="71" mass="8351">MPQLQGKRKITHNSSQPKKRVVLTHIQKCQLFRFLENIMAYSTIKQNTVSDILKNKDKWLLVNPDSEEANR</sequence>
<proteinExistence type="predicted"/>
<evidence type="ECO:0000313" key="1">
    <source>
        <dbReference type="EMBL" id="GES97946.1"/>
    </source>
</evidence>
<dbReference type="Proteomes" id="UP000615446">
    <property type="component" value="Unassembled WGS sequence"/>
</dbReference>
<dbReference type="AlphaFoldDB" id="A0A8H3M540"/>
<accession>A0A8H3M540</accession>
<dbReference type="InterPro" id="IPR009057">
    <property type="entry name" value="Homeodomain-like_sf"/>
</dbReference>
<name>A0A8H3M540_9GLOM</name>